<evidence type="ECO:0000313" key="5">
    <source>
        <dbReference type="Proteomes" id="UP001530400"/>
    </source>
</evidence>
<accession>A0ABD3NIK5</accession>
<evidence type="ECO:0000259" key="3">
    <source>
        <dbReference type="Pfam" id="PF02826"/>
    </source>
</evidence>
<dbReference type="Gene3D" id="3.40.50.720">
    <property type="entry name" value="NAD(P)-binding Rossmann-like Domain"/>
    <property type="match status" value="2"/>
</dbReference>
<sequence>MASAFFVSIQQTARSIATRASLVSSNTALRSVAGARVAWRDACCHQSLASNDVLRTYTTSSAIQKKAWDPSLEQYKYWNREESKKGEASYVLDMSPESIQKEARILCLAAEDDAANAPLTQGPLPFGSKLLSTGITPESFDTSSIKEQNPNVLFVSPSCPHARNQLPKVLNLFPTIEWIHVRSAGIDFLESPDLPTALNARPNLVMTNAKGQFSSSLAEYVMMACSYFAKDIPRLLRQKREKVWHDFDIMELRGKTMGIVGYGDIGRAAAKLASVYGMKVIALRRNPAKSEFDPICDEVFGTGKEALQTLMSKSDYVVCSAPSTVETRGMVNAAAFEASKENQVFINLGRGPVVDEEALLESLKNGRLRGAALDVFATEPLPPDHEFWDMENVLISPHNMDKTATFMHEASEFFVNENLPRFILGDTLLNPVDASLGY</sequence>
<keyword evidence="1" id="KW-0560">Oxidoreductase</keyword>
<feature type="domain" description="D-isomer specific 2-hydroxyacid dehydrogenase NAD-binding" evidence="3">
    <location>
        <begin position="227"/>
        <end position="398"/>
    </location>
</feature>
<dbReference type="AlphaFoldDB" id="A0ABD3NIK5"/>
<dbReference type="EMBL" id="JALLPJ020001136">
    <property type="protein sequence ID" value="KAL3775773.1"/>
    <property type="molecule type" value="Genomic_DNA"/>
</dbReference>
<keyword evidence="5" id="KW-1185">Reference proteome</keyword>
<evidence type="ECO:0000313" key="4">
    <source>
        <dbReference type="EMBL" id="KAL3775773.1"/>
    </source>
</evidence>
<dbReference type="PANTHER" id="PTHR43333">
    <property type="entry name" value="2-HACID_DH_C DOMAIN-CONTAINING PROTEIN"/>
    <property type="match status" value="1"/>
</dbReference>
<evidence type="ECO:0000256" key="1">
    <source>
        <dbReference type="ARBA" id="ARBA00023002"/>
    </source>
</evidence>
<dbReference type="PANTHER" id="PTHR43333:SF1">
    <property type="entry name" value="D-ISOMER SPECIFIC 2-HYDROXYACID DEHYDROGENASE NAD-BINDING DOMAIN-CONTAINING PROTEIN"/>
    <property type="match status" value="1"/>
</dbReference>
<organism evidence="4 5">
    <name type="scientific">Cyclotella atomus</name>
    <dbReference type="NCBI Taxonomy" id="382360"/>
    <lineage>
        <taxon>Eukaryota</taxon>
        <taxon>Sar</taxon>
        <taxon>Stramenopiles</taxon>
        <taxon>Ochrophyta</taxon>
        <taxon>Bacillariophyta</taxon>
        <taxon>Coscinodiscophyceae</taxon>
        <taxon>Thalassiosirophycidae</taxon>
        <taxon>Stephanodiscales</taxon>
        <taxon>Stephanodiscaceae</taxon>
        <taxon>Cyclotella</taxon>
    </lineage>
</organism>
<dbReference type="Proteomes" id="UP001530400">
    <property type="component" value="Unassembled WGS sequence"/>
</dbReference>
<comment type="caution">
    <text evidence="4">The sequence shown here is derived from an EMBL/GenBank/DDBJ whole genome shotgun (WGS) entry which is preliminary data.</text>
</comment>
<dbReference type="CDD" id="cd05300">
    <property type="entry name" value="2-Hacid_dh_1"/>
    <property type="match status" value="1"/>
</dbReference>
<dbReference type="SUPFAM" id="SSF51735">
    <property type="entry name" value="NAD(P)-binding Rossmann-fold domains"/>
    <property type="match status" value="1"/>
</dbReference>
<name>A0ABD3NIK5_9STRA</name>
<dbReference type="Pfam" id="PF02826">
    <property type="entry name" value="2-Hacid_dh_C"/>
    <property type="match status" value="1"/>
</dbReference>
<keyword evidence="2" id="KW-0520">NAD</keyword>
<dbReference type="GO" id="GO:0016491">
    <property type="term" value="F:oxidoreductase activity"/>
    <property type="evidence" value="ECO:0007669"/>
    <property type="project" value="UniProtKB-KW"/>
</dbReference>
<dbReference type="InterPro" id="IPR006140">
    <property type="entry name" value="D-isomer_DH_NAD-bd"/>
</dbReference>
<reference evidence="4 5" key="1">
    <citation type="submission" date="2024-10" db="EMBL/GenBank/DDBJ databases">
        <title>Updated reference genomes for cyclostephanoid diatoms.</title>
        <authorList>
            <person name="Roberts W.R."/>
            <person name="Alverson A.J."/>
        </authorList>
    </citation>
    <scope>NUCLEOTIDE SEQUENCE [LARGE SCALE GENOMIC DNA]</scope>
    <source>
        <strain evidence="4 5">AJA010-31</strain>
    </source>
</reference>
<dbReference type="InterPro" id="IPR036291">
    <property type="entry name" value="NAD(P)-bd_dom_sf"/>
</dbReference>
<gene>
    <name evidence="4" type="ORF">ACHAWO_003622</name>
</gene>
<protein>
    <recommendedName>
        <fullName evidence="3">D-isomer specific 2-hydroxyacid dehydrogenase NAD-binding domain-containing protein</fullName>
    </recommendedName>
</protein>
<evidence type="ECO:0000256" key="2">
    <source>
        <dbReference type="ARBA" id="ARBA00023027"/>
    </source>
</evidence>
<proteinExistence type="predicted"/>